<dbReference type="Pfam" id="PF18701">
    <property type="entry name" value="DUF5641"/>
    <property type="match status" value="1"/>
</dbReference>
<feature type="non-terminal residue" evidence="2">
    <location>
        <position position="1"/>
    </location>
</feature>
<dbReference type="PANTHER" id="PTHR47331">
    <property type="entry name" value="PHD-TYPE DOMAIN-CONTAINING PROTEIN"/>
    <property type="match status" value="1"/>
</dbReference>
<sequence>PMQDELQSHLASQQIKFVYNPTGAPHFGGCWEREIRSITAALKVTIGAQTVTEEVLRTVLVEVEGVLNSKPLGYTSSDVADLDPITPFCFLIGRRDASLPQVVYQNSEILSCRRWRHSQPLADDFWRHFLKYYLPNLQAHQKWRTDKRTLEIGDVVMIVDPQLQQKT</sequence>
<dbReference type="PANTHER" id="PTHR47331:SF1">
    <property type="entry name" value="GAG-LIKE PROTEIN"/>
    <property type="match status" value="1"/>
</dbReference>
<feature type="domain" description="DUF5641" evidence="1">
    <location>
        <begin position="113"/>
        <end position="164"/>
    </location>
</feature>
<protein>
    <recommendedName>
        <fullName evidence="1">DUF5641 domain-containing protein</fullName>
    </recommendedName>
</protein>
<dbReference type="InterPro" id="IPR040676">
    <property type="entry name" value="DUF5641"/>
</dbReference>
<keyword evidence="3" id="KW-1185">Reference proteome</keyword>
<proteinExistence type="predicted"/>
<name>A0ABD0QZL1_CIRMR</name>
<evidence type="ECO:0000313" key="2">
    <source>
        <dbReference type="EMBL" id="KAL0191696.1"/>
    </source>
</evidence>
<dbReference type="AlphaFoldDB" id="A0ABD0QZL1"/>
<dbReference type="InterPro" id="IPR036397">
    <property type="entry name" value="RNaseH_sf"/>
</dbReference>
<accession>A0ABD0QZL1</accession>
<organism evidence="2 3">
    <name type="scientific">Cirrhinus mrigala</name>
    <name type="common">Mrigala</name>
    <dbReference type="NCBI Taxonomy" id="683832"/>
    <lineage>
        <taxon>Eukaryota</taxon>
        <taxon>Metazoa</taxon>
        <taxon>Chordata</taxon>
        <taxon>Craniata</taxon>
        <taxon>Vertebrata</taxon>
        <taxon>Euteleostomi</taxon>
        <taxon>Actinopterygii</taxon>
        <taxon>Neopterygii</taxon>
        <taxon>Teleostei</taxon>
        <taxon>Ostariophysi</taxon>
        <taxon>Cypriniformes</taxon>
        <taxon>Cyprinidae</taxon>
        <taxon>Labeoninae</taxon>
        <taxon>Labeonini</taxon>
        <taxon>Cirrhinus</taxon>
    </lineage>
</organism>
<feature type="non-terminal residue" evidence="2">
    <location>
        <position position="167"/>
    </location>
</feature>
<dbReference type="EMBL" id="JAMKFB020000006">
    <property type="protein sequence ID" value="KAL0191696.1"/>
    <property type="molecule type" value="Genomic_DNA"/>
</dbReference>
<comment type="caution">
    <text evidence="2">The sequence shown here is derived from an EMBL/GenBank/DDBJ whole genome shotgun (WGS) entry which is preliminary data.</text>
</comment>
<evidence type="ECO:0000259" key="1">
    <source>
        <dbReference type="Pfam" id="PF18701"/>
    </source>
</evidence>
<reference evidence="2 3" key="1">
    <citation type="submission" date="2024-05" db="EMBL/GenBank/DDBJ databases">
        <title>Genome sequencing and assembly of Indian major carp, Cirrhinus mrigala (Hamilton, 1822).</title>
        <authorList>
            <person name="Mohindra V."/>
            <person name="Chowdhury L.M."/>
            <person name="Lal K."/>
            <person name="Jena J.K."/>
        </authorList>
    </citation>
    <scope>NUCLEOTIDE SEQUENCE [LARGE SCALE GENOMIC DNA]</scope>
    <source>
        <strain evidence="2">CM1030</strain>
        <tissue evidence="2">Blood</tissue>
    </source>
</reference>
<gene>
    <name evidence="2" type="ORF">M9458_014394</name>
</gene>
<evidence type="ECO:0000313" key="3">
    <source>
        <dbReference type="Proteomes" id="UP001529510"/>
    </source>
</evidence>
<dbReference type="Proteomes" id="UP001529510">
    <property type="component" value="Unassembled WGS sequence"/>
</dbReference>
<dbReference type="Gene3D" id="3.30.420.10">
    <property type="entry name" value="Ribonuclease H-like superfamily/Ribonuclease H"/>
    <property type="match status" value="1"/>
</dbReference>